<dbReference type="AlphaFoldDB" id="A0A6A4BXM2"/>
<evidence type="ECO:0000313" key="3">
    <source>
        <dbReference type="Proteomes" id="UP000434957"/>
    </source>
</evidence>
<organism evidence="2 3">
    <name type="scientific">Phytophthora rubi</name>
    <dbReference type="NCBI Taxonomy" id="129364"/>
    <lineage>
        <taxon>Eukaryota</taxon>
        <taxon>Sar</taxon>
        <taxon>Stramenopiles</taxon>
        <taxon>Oomycota</taxon>
        <taxon>Peronosporomycetes</taxon>
        <taxon>Peronosporales</taxon>
        <taxon>Peronosporaceae</taxon>
        <taxon>Phytophthora</taxon>
    </lineage>
</organism>
<evidence type="ECO:0000259" key="1">
    <source>
        <dbReference type="Pfam" id="PF25597"/>
    </source>
</evidence>
<reference evidence="2 3" key="1">
    <citation type="submission" date="2018-08" db="EMBL/GenBank/DDBJ databases">
        <title>Genomic investigation of the strawberry pathogen Phytophthora fragariae indicates pathogenicity is determined by transcriptional variation in three key races.</title>
        <authorList>
            <person name="Adams T.M."/>
            <person name="Armitage A.D."/>
            <person name="Sobczyk M.K."/>
            <person name="Bates H.J."/>
            <person name="Dunwell J.M."/>
            <person name="Nellist C.F."/>
            <person name="Harrison R.J."/>
        </authorList>
    </citation>
    <scope>NUCLEOTIDE SEQUENCE [LARGE SCALE GENOMIC DNA]</scope>
    <source>
        <strain evidence="2 3">SCRP333</strain>
    </source>
</reference>
<dbReference type="EMBL" id="QXFT01003999">
    <property type="protein sequence ID" value="KAE9280981.1"/>
    <property type="molecule type" value="Genomic_DNA"/>
</dbReference>
<accession>A0A6A4BXM2</accession>
<dbReference type="InterPro" id="IPR057670">
    <property type="entry name" value="SH3_retrovirus"/>
</dbReference>
<feature type="domain" description="Retroviral polymerase SH3-like" evidence="1">
    <location>
        <begin position="46"/>
        <end position="101"/>
    </location>
</feature>
<keyword evidence="3" id="KW-1185">Reference proteome</keyword>
<evidence type="ECO:0000313" key="2">
    <source>
        <dbReference type="EMBL" id="KAE9280981.1"/>
    </source>
</evidence>
<proteinExistence type="predicted"/>
<name>A0A6A4BXM2_9STRA</name>
<dbReference type="Proteomes" id="UP000434957">
    <property type="component" value="Unassembled WGS sequence"/>
</dbReference>
<comment type="caution">
    <text evidence="2">The sequence shown here is derived from an EMBL/GenBank/DDBJ whole genome shotgun (WGS) entry which is preliminary data.</text>
</comment>
<dbReference type="Pfam" id="PF25597">
    <property type="entry name" value="SH3_retrovirus"/>
    <property type="match status" value="1"/>
</dbReference>
<sequence>MVGGSRQYGGVPHQLFHEHAVHECDAVRTGFQGEAYAGAPARVRIAWVRAHRQGEEDEAGPKSFRCMFLGYAENVKGYRVFDLDASKVKVTRSVKMDEREVDGIYETLSARNGRSSTSARTLMLQSCLHR</sequence>
<protein>
    <recommendedName>
        <fullName evidence="1">Retroviral polymerase SH3-like domain-containing protein</fullName>
    </recommendedName>
</protein>
<gene>
    <name evidence="2" type="ORF">PR003_g27804</name>
</gene>